<proteinExistence type="predicted"/>
<dbReference type="PROSITE" id="PS51257">
    <property type="entry name" value="PROKAR_LIPOPROTEIN"/>
    <property type="match status" value="1"/>
</dbReference>
<dbReference type="EMBL" id="CADCWF010000321">
    <property type="protein sequence ID" value="CAA9578398.1"/>
    <property type="molecule type" value="Genomic_DNA"/>
</dbReference>
<protein>
    <submittedName>
        <fullName evidence="2">Dehydrogenase flavoprotein LodB</fullName>
    </submittedName>
</protein>
<dbReference type="AlphaFoldDB" id="A0A6J4VJY2"/>
<dbReference type="PRINTS" id="PR00420">
    <property type="entry name" value="RNGMNOXGNASE"/>
</dbReference>
<evidence type="ECO:0000259" key="1">
    <source>
        <dbReference type="Pfam" id="PF01494"/>
    </source>
</evidence>
<gene>
    <name evidence="2" type="ORF">AVDCRST_MAG59-4365</name>
</gene>
<dbReference type="GO" id="GO:0071949">
    <property type="term" value="F:FAD binding"/>
    <property type="evidence" value="ECO:0007669"/>
    <property type="project" value="InterPro"/>
</dbReference>
<name>A0A6J4VJY2_9BACT</name>
<accession>A0A6J4VJY2</accession>
<dbReference type="Pfam" id="PF01494">
    <property type="entry name" value="FAD_binding_3"/>
    <property type="match status" value="1"/>
</dbReference>
<organism evidence="2">
    <name type="scientific">uncultured Thermomicrobiales bacterium</name>
    <dbReference type="NCBI Taxonomy" id="1645740"/>
    <lineage>
        <taxon>Bacteria</taxon>
        <taxon>Pseudomonadati</taxon>
        <taxon>Thermomicrobiota</taxon>
        <taxon>Thermomicrobia</taxon>
        <taxon>Thermomicrobiales</taxon>
        <taxon>environmental samples</taxon>
    </lineage>
</organism>
<dbReference type="InterPro" id="IPR050816">
    <property type="entry name" value="Flavin-dep_Halogenase_NPB"/>
</dbReference>
<dbReference type="SUPFAM" id="SSF51905">
    <property type="entry name" value="FAD/NAD(P)-binding domain"/>
    <property type="match status" value="1"/>
</dbReference>
<sequence length="370" mass="38338">MTTRTTVAIAGGGPAGTACAVALGRLGIPVTLVEMSTGSGNPLGESLASSATPLFHALGVFAAVMATHPLPCHGNRSSWGGEALEEHDFLRDPHGPGWHLDRPAFNAALLGAAAAAGADCRLGTRVRSVQRDGSGWRISLAGPAGAETLLAELVVDAAGRPARIARLLGAVRVAFDRLVGAVATLEPRAAPLRDSFTLVEARPEGWWYSALLPDGRLAAAFFTDPDLLAARAAWTAAGWTALLDDSGGTRERVVAGGYVLANLPSIAPAGNTCLQPAAGDGWLAVGDAAAAYDPLSSHGIGSALAGGRNAAAAIALHLAGDPAALPAYADRIAAGYARYLKLWLTYYAQERRWPEAPFWRRRQAHPDGEW</sequence>
<dbReference type="Gene3D" id="3.30.9.100">
    <property type="match status" value="1"/>
</dbReference>
<reference evidence="2" key="1">
    <citation type="submission" date="2020-02" db="EMBL/GenBank/DDBJ databases">
        <authorList>
            <person name="Meier V. D."/>
        </authorList>
    </citation>
    <scope>NUCLEOTIDE SEQUENCE</scope>
    <source>
        <strain evidence="2">AVDCRST_MAG59</strain>
    </source>
</reference>
<dbReference type="InterPro" id="IPR036188">
    <property type="entry name" value="FAD/NAD-bd_sf"/>
</dbReference>
<dbReference type="Gene3D" id="3.50.50.60">
    <property type="entry name" value="FAD/NAD(P)-binding domain"/>
    <property type="match status" value="1"/>
</dbReference>
<feature type="domain" description="FAD-binding" evidence="1">
    <location>
        <begin position="4"/>
        <end position="178"/>
    </location>
</feature>
<dbReference type="InterPro" id="IPR002938">
    <property type="entry name" value="FAD-bd"/>
</dbReference>
<dbReference type="PANTHER" id="PTHR43747">
    <property type="entry name" value="FAD-BINDING PROTEIN"/>
    <property type="match status" value="1"/>
</dbReference>
<dbReference type="PANTHER" id="PTHR43747:SF1">
    <property type="entry name" value="SLR1998 PROTEIN"/>
    <property type="match status" value="1"/>
</dbReference>
<evidence type="ECO:0000313" key="2">
    <source>
        <dbReference type="EMBL" id="CAA9578398.1"/>
    </source>
</evidence>